<comment type="caution">
    <text evidence="1">The sequence shown here is derived from an EMBL/GenBank/DDBJ whole genome shotgun (WGS) entry which is preliminary data.</text>
</comment>
<accession>A0A9P6A2F6</accession>
<name>A0A9P6A2F6_PLEER</name>
<sequence>MAELVRTAKSGSDWTANELAAYNITVVYQDATAFFETPDLPHPTINPNVLNTLSYRDAPDDDTYRLLRNLDLATTQVPVEESAVDGFAVLLLCALGYEPRGRTLRTKKDLLLLVYGETGHAKTDVFLIDEDEIVLLIQEDKRHLAPGDPEAQLIAKAIAAFSTNHRTVYTPWVYLPFHR</sequence>
<reference evidence="1" key="1">
    <citation type="submission" date="2020-11" db="EMBL/GenBank/DDBJ databases">
        <authorList>
            <consortium name="DOE Joint Genome Institute"/>
            <person name="Ahrendt S."/>
            <person name="Riley R."/>
            <person name="Andreopoulos W."/>
            <person name="Labutti K."/>
            <person name="Pangilinan J."/>
            <person name="Ruiz-Duenas F.J."/>
            <person name="Barrasa J.M."/>
            <person name="Sanchez-Garcia M."/>
            <person name="Camarero S."/>
            <person name="Miyauchi S."/>
            <person name="Serrano A."/>
            <person name="Linde D."/>
            <person name="Babiker R."/>
            <person name="Drula E."/>
            <person name="Ayuso-Fernandez I."/>
            <person name="Pacheco R."/>
            <person name="Padilla G."/>
            <person name="Ferreira P."/>
            <person name="Barriuso J."/>
            <person name="Kellner H."/>
            <person name="Castanera R."/>
            <person name="Alfaro M."/>
            <person name="Ramirez L."/>
            <person name="Pisabarro A.G."/>
            <person name="Kuo A."/>
            <person name="Tritt A."/>
            <person name="Lipzen A."/>
            <person name="He G."/>
            <person name="Yan M."/>
            <person name="Ng V."/>
            <person name="Cullen D."/>
            <person name="Martin F."/>
            <person name="Rosso M.-N."/>
            <person name="Henrissat B."/>
            <person name="Hibbett D."/>
            <person name="Martinez A.T."/>
            <person name="Grigoriev I.V."/>
        </authorList>
    </citation>
    <scope>NUCLEOTIDE SEQUENCE</scope>
    <source>
        <strain evidence="1">ATCC 90797</strain>
    </source>
</reference>
<keyword evidence="2" id="KW-1185">Reference proteome</keyword>
<evidence type="ECO:0000313" key="2">
    <source>
        <dbReference type="Proteomes" id="UP000807025"/>
    </source>
</evidence>
<gene>
    <name evidence="1" type="ORF">BDN71DRAFT_1442702</name>
</gene>
<dbReference type="EMBL" id="MU154535">
    <property type="protein sequence ID" value="KAF9498770.1"/>
    <property type="molecule type" value="Genomic_DNA"/>
</dbReference>
<protein>
    <submittedName>
        <fullName evidence="1">Uncharacterized protein</fullName>
    </submittedName>
</protein>
<dbReference type="AlphaFoldDB" id="A0A9P6A2F6"/>
<dbReference type="OrthoDB" id="3253976at2759"/>
<evidence type="ECO:0000313" key="1">
    <source>
        <dbReference type="EMBL" id="KAF9498770.1"/>
    </source>
</evidence>
<organism evidence="1 2">
    <name type="scientific">Pleurotus eryngii</name>
    <name type="common">Boletus of the steppes</name>
    <dbReference type="NCBI Taxonomy" id="5323"/>
    <lineage>
        <taxon>Eukaryota</taxon>
        <taxon>Fungi</taxon>
        <taxon>Dikarya</taxon>
        <taxon>Basidiomycota</taxon>
        <taxon>Agaricomycotina</taxon>
        <taxon>Agaricomycetes</taxon>
        <taxon>Agaricomycetidae</taxon>
        <taxon>Agaricales</taxon>
        <taxon>Pleurotineae</taxon>
        <taxon>Pleurotaceae</taxon>
        <taxon>Pleurotus</taxon>
    </lineage>
</organism>
<proteinExistence type="predicted"/>
<dbReference type="Proteomes" id="UP000807025">
    <property type="component" value="Unassembled WGS sequence"/>
</dbReference>